<evidence type="ECO:0000313" key="1">
    <source>
        <dbReference type="EMBL" id="KAI4815739.1"/>
    </source>
</evidence>
<dbReference type="EMBL" id="CM043797">
    <property type="protein sequence ID" value="KAI4815739.1"/>
    <property type="molecule type" value="Genomic_DNA"/>
</dbReference>
<dbReference type="Proteomes" id="UP001057452">
    <property type="component" value="Chromosome 13"/>
</dbReference>
<organism evidence="1 2">
    <name type="scientific">Chaenocephalus aceratus</name>
    <name type="common">Blackfin icefish</name>
    <name type="synonym">Chaenichthys aceratus</name>
    <dbReference type="NCBI Taxonomy" id="36190"/>
    <lineage>
        <taxon>Eukaryota</taxon>
        <taxon>Metazoa</taxon>
        <taxon>Chordata</taxon>
        <taxon>Craniata</taxon>
        <taxon>Vertebrata</taxon>
        <taxon>Euteleostomi</taxon>
        <taxon>Actinopterygii</taxon>
        <taxon>Neopterygii</taxon>
        <taxon>Teleostei</taxon>
        <taxon>Neoteleostei</taxon>
        <taxon>Acanthomorphata</taxon>
        <taxon>Eupercaria</taxon>
        <taxon>Perciformes</taxon>
        <taxon>Notothenioidei</taxon>
        <taxon>Channichthyidae</taxon>
        <taxon>Chaenocephalus</taxon>
    </lineage>
</organism>
<accession>A0ACB9WPW1</accession>
<keyword evidence="2" id="KW-1185">Reference proteome</keyword>
<comment type="caution">
    <text evidence="1">The sequence shown here is derived from an EMBL/GenBank/DDBJ whole genome shotgun (WGS) entry which is preliminary data.</text>
</comment>
<reference evidence="1" key="1">
    <citation type="submission" date="2022-05" db="EMBL/GenBank/DDBJ databases">
        <title>Chromosome-level genome of Chaenocephalus aceratus.</title>
        <authorList>
            <person name="Park H."/>
        </authorList>
    </citation>
    <scope>NUCLEOTIDE SEQUENCE</scope>
    <source>
        <strain evidence="1">KU_202001</strain>
    </source>
</reference>
<name>A0ACB9WPW1_CHAAC</name>
<evidence type="ECO:0000313" key="2">
    <source>
        <dbReference type="Proteomes" id="UP001057452"/>
    </source>
</evidence>
<protein>
    <submittedName>
        <fullName evidence="1">Uncharacterized protein</fullName>
    </submittedName>
</protein>
<feature type="non-terminal residue" evidence="1">
    <location>
        <position position="73"/>
    </location>
</feature>
<sequence length="73" mass="8359">MEWDRAPGAAQYVCQEAGLQVPLLDEDPHWEEVFVTAGSSLCSRFPQPTHPTEWISRICRSILPTFSMKLIFH</sequence>
<proteinExistence type="predicted"/>
<gene>
    <name evidence="1" type="ORF">KUCAC02_005870</name>
</gene>